<organism evidence="16 17">
    <name type="scientific">Candidatus Eubacterium avistercoris</name>
    <dbReference type="NCBI Taxonomy" id="2838567"/>
    <lineage>
        <taxon>Bacteria</taxon>
        <taxon>Bacillati</taxon>
        <taxon>Bacillota</taxon>
        <taxon>Clostridia</taxon>
        <taxon>Eubacteriales</taxon>
        <taxon>Eubacteriaceae</taxon>
        <taxon>Eubacterium</taxon>
    </lineage>
</organism>
<dbReference type="InterPro" id="IPR002347">
    <property type="entry name" value="SDR_fam"/>
</dbReference>
<feature type="active site" description="Proton acceptor" evidence="12">
    <location>
        <position position="154"/>
    </location>
</feature>
<sequence>MLKDKVALVTGASSGIGKEIAKMLAARGAKVIVNYMSSEESAKAVVAEIEEAGGTAECIQCSVNDFAAVGAMMKDVIKRYGRIDILVNNAGITKDNLLMAMKEEEFDAVIDVNLKGTFNTMRHVYRQMLKQKSGSIINISSISGVLGNPGQANYAASKAGVIGMTKSMARELAGRGVRVNAVAPGFVETPMTEKLSDTAREAGLAQVPMGRFAKPEEIASAVCFLASDEASYITGQVLHVDGGMAM</sequence>
<comment type="catalytic activity">
    <reaction evidence="11 14">
        <text>a (3R)-hydroxyacyl-[ACP] + NADP(+) = a 3-oxoacyl-[ACP] + NADPH + H(+)</text>
        <dbReference type="Rhea" id="RHEA:17397"/>
        <dbReference type="Rhea" id="RHEA-COMP:9916"/>
        <dbReference type="Rhea" id="RHEA-COMP:9945"/>
        <dbReference type="ChEBI" id="CHEBI:15378"/>
        <dbReference type="ChEBI" id="CHEBI:57783"/>
        <dbReference type="ChEBI" id="CHEBI:58349"/>
        <dbReference type="ChEBI" id="CHEBI:78776"/>
        <dbReference type="ChEBI" id="CHEBI:78827"/>
        <dbReference type="EC" id="1.1.1.100"/>
    </reaction>
</comment>
<evidence type="ECO:0000256" key="13">
    <source>
        <dbReference type="PIRSR" id="PIRSR611284-2"/>
    </source>
</evidence>
<keyword evidence="7 14" id="KW-0560">Oxidoreductase</keyword>
<feature type="binding site" evidence="13">
    <location>
        <position position="89"/>
    </location>
    <ligand>
        <name>NADP(+)</name>
        <dbReference type="ChEBI" id="CHEBI:58349"/>
    </ligand>
</feature>
<feature type="domain" description="Ketoreductase" evidence="15">
    <location>
        <begin position="5"/>
        <end position="185"/>
    </location>
</feature>
<dbReference type="Gene3D" id="3.40.50.720">
    <property type="entry name" value="NAD(P)-binding Rossmann-like Domain"/>
    <property type="match status" value="1"/>
</dbReference>
<protein>
    <recommendedName>
        <fullName evidence="14">3-oxoacyl-[acyl-carrier-protein] reductase</fullName>
        <ecNumber evidence="14">1.1.1.100</ecNumber>
    </recommendedName>
</protein>
<feature type="binding site" evidence="13">
    <location>
        <begin position="154"/>
        <end position="158"/>
    </location>
    <ligand>
        <name>NADP(+)</name>
        <dbReference type="ChEBI" id="CHEBI:58349"/>
    </ligand>
</feature>
<name>A0A9D2IG11_9FIRM</name>
<accession>A0A9D2IG11</accession>
<dbReference type="AlphaFoldDB" id="A0A9D2IG11"/>
<reference evidence="16" key="1">
    <citation type="journal article" date="2021" name="PeerJ">
        <title>Extensive microbial diversity within the chicken gut microbiome revealed by metagenomics and culture.</title>
        <authorList>
            <person name="Gilroy R."/>
            <person name="Ravi A."/>
            <person name="Getino M."/>
            <person name="Pursley I."/>
            <person name="Horton D.L."/>
            <person name="Alikhan N.F."/>
            <person name="Baker D."/>
            <person name="Gharbi K."/>
            <person name="Hall N."/>
            <person name="Watson M."/>
            <person name="Adriaenssens E.M."/>
            <person name="Foster-Nyarko E."/>
            <person name="Jarju S."/>
            <person name="Secka A."/>
            <person name="Antonio M."/>
            <person name="Oren A."/>
            <person name="Chaudhuri R.R."/>
            <person name="La Ragione R."/>
            <person name="Hildebrand F."/>
            <person name="Pallen M.J."/>
        </authorList>
    </citation>
    <scope>NUCLEOTIDE SEQUENCE</scope>
    <source>
        <strain evidence="16">CHK192-9172</strain>
    </source>
</reference>
<dbReference type="NCBIfam" id="NF005559">
    <property type="entry name" value="PRK07231.1"/>
    <property type="match status" value="1"/>
</dbReference>
<gene>
    <name evidence="16" type="primary">fabG</name>
    <name evidence="16" type="ORF">IAA08_04665</name>
</gene>
<dbReference type="SUPFAM" id="SSF51735">
    <property type="entry name" value="NAD(P)-binding Rossmann-fold domains"/>
    <property type="match status" value="1"/>
</dbReference>
<dbReference type="Proteomes" id="UP000824024">
    <property type="component" value="Unassembled WGS sequence"/>
</dbReference>
<dbReference type="NCBIfam" id="TIGR01830">
    <property type="entry name" value="3oxo_ACP_reduc"/>
    <property type="match status" value="1"/>
</dbReference>
<dbReference type="InterPro" id="IPR057326">
    <property type="entry name" value="KR_dom"/>
</dbReference>
<keyword evidence="4 14" id="KW-0444">Lipid biosynthesis</keyword>
<dbReference type="NCBIfam" id="NF004199">
    <property type="entry name" value="PRK05653.1-4"/>
    <property type="match status" value="1"/>
</dbReference>
<keyword evidence="8 14" id="KW-0443">Lipid metabolism</keyword>
<evidence type="ECO:0000259" key="15">
    <source>
        <dbReference type="SMART" id="SM00822"/>
    </source>
</evidence>
<dbReference type="InterPro" id="IPR036291">
    <property type="entry name" value="NAD(P)-bd_dom_sf"/>
</dbReference>
<dbReference type="CDD" id="cd05333">
    <property type="entry name" value="BKR_SDR_c"/>
    <property type="match status" value="1"/>
</dbReference>
<dbReference type="PANTHER" id="PTHR42879:SF2">
    <property type="entry name" value="3-OXOACYL-[ACYL-CARRIER-PROTEIN] REDUCTASE FABG"/>
    <property type="match status" value="1"/>
</dbReference>
<proteinExistence type="inferred from homology"/>
<comment type="subunit">
    <text evidence="14">Homotetramer.</text>
</comment>
<evidence type="ECO:0000256" key="6">
    <source>
        <dbReference type="ARBA" id="ARBA00022857"/>
    </source>
</evidence>
<keyword evidence="10" id="KW-0753">Steroid metabolism</keyword>
<dbReference type="InterPro" id="IPR050259">
    <property type="entry name" value="SDR"/>
</dbReference>
<evidence type="ECO:0000256" key="10">
    <source>
        <dbReference type="ARBA" id="ARBA00023221"/>
    </source>
</evidence>
<evidence type="ECO:0000256" key="3">
    <source>
        <dbReference type="ARBA" id="ARBA00006484"/>
    </source>
</evidence>
<dbReference type="EMBL" id="DXCH01000133">
    <property type="protein sequence ID" value="HIZ07211.1"/>
    <property type="molecule type" value="Genomic_DNA"/>
</dbReference>
<dbReference type="GO" id="GO:0008202">
    <property type="term" value="P:steroid metabolic process"/>
    <property type="evidence" value="ECO:0007669"/>
    <property type="project" value="UniProtKB-KW"/>
</dbReference>
<evidence type="ECO:0000256" key="2">
    <source>
        <dbReference type="ARBA" id="ARBA00005194"/>
    </source>
</evidence>
<evidence type="ECO:0000256" key="12">
    <source>
        <dbReference type="PIRSR" id="PIRSR611284-1"/>
    </source>
</evidence>
<dbReference type="PRINTS" id="PR00080">
    <property type="entry name" value="SDRFAMILY"/>
</dbReference>
<evidence type="ECO:0000256" key="4">
    <source>
        <dbReference type="ARBA" id="ARBA00022516"/>
    </source>
</evidence>
<keyword evidence="9 14" id="KW-0275">Fatty acid biosynthesis</keyword>
<evidence type="ECO:0000313" key="17">
    <source>
        <dbReference type="Proteomes" id="UP000824024"/>
    </source>
</evidence>
<dbReference type="GO" id="GO:0006633">
    <property type="term" value="P:fatty acid biosynthetic process"/>
    <property type="evidence" value="ECO:0007669"/>
    <property type="project" value="UniProtKB-KW"/>
</dbReference>
<dbReference type="NCBIfam" id="NF009466">
    <property type="entry name" value="PRK12826.1-2"/>
    <property type="match status" value="1"/>
</dbReference>
<dbReference type="GO" id="GO:0051287">
    <property type="term" value="F:NAD binding"/>
    <property type="evidence" value="ECO:0007669"/>
    <property type="project" value="UniProtKB-UniRule"/>
</dbReference>
<dbReference type="GO" id="GO:0004316">
    <property type="term" value="F:3-oxoacyl-[acyl-carrier-protein] reductase (NADPH) activity"/>
    <property type="evidence" value="ECO:0007669"/>
    <property type="project" value="UniProtKB-UniRule"/>
</dbReference>
<comment type="caution">
    <text evidence="16">The sequence shown here is derived from an EMBL/GenBank/DDBJ whole genome shotgun (WGS) entry which is preliminary data.</text>
</comment>
<evidence type="ECO:0000256" key="14">
    <source>
        <dbReference type="RuleBase" id="RU366074"/>
    </source>
</evidence>
<evidence type="ECO:0000256" key="11">
    <source>
        <dbReference type="ARBA" id="ARBA00048508"/>
    </source>
</evidence>
<dbReference type="SMART" id="SM00822">
    <property type="entry name" value="PKS_KR"/>
    <property type="match status" value="1"/>
</dbReference>
<comment type="similarity">
    <text evidence="3 14">Belongs to the short-chain dehydrogenases/reductases (SDR) family.</text>
</comment>
<dbReference type="InterPro" id="IPR020904">
    <property type="entry name" value="Sc_DH/Rdtase_CS"/>
</dbReference>
<dbReference type="PRINTS" id="PR00081">
    <property type="entry name" value="GDHRDH"/>
</dbReference>
<dbReference type="PANTHER" id="PTHR42879">
    <property type="entry name" value="3-OXOACYL-(ACYL-CARRIER-PROTEIN) REDUCTASE"/>
    <property type="match status" value="1"/>
</dbReference>
<reference evidence="16" key="2">
    <citation type="submission" date="2021-04" db="EMBL/GenBank/DDBJ databases">
        <authorList>
            <person name="Gilroy R."/>
        </authorList>
    </citation>
    <scope>NUCLEOTIDE SEQUENCE</scope>
    <source>
        <strain evidence="16">CHK192-9172</strain>
    </source>
</reference>
<evidence type="ECO:0000256" key="1">
    <source>
        <dbReference type="ARBA" id="ARBA00002607"/>
    </source>
</evidence>
<evidence type="ECO:0000256" key="9">
    <source>
        <dbReference type="ARBA" id="ARBA00023160"/>
    </source>
</evidence>
<comment type="pathway">
    <text evidence="2 14">Lipid metabolism; fatty acid biosynthesis.</text>
</comment>
<dbReference type="EC" id="1.1.1.100" evidence="14"/>
<dbReference type="Pfam" id="PF13561">
    <property type="entry name" value="adh_short_C2"/>
    <property type="match status" value="1"/>
</dbReference>
<dbReference type="InterPro" id="IPR011284">
    <property type="entry name" value="3oxo_ACP_reduc"/>
</dbReference>
<dbReference type="PROSITE" id="PS00061">
    <property type="entry name" value="ADH_SHORT"/>
    <property type="match status" value="1"/>
</dbReference>
<comment type="function">
    <text evidence="1 14">Catalyzes the NADPH-dependent reduction of beta-ketoacyl-ACP substrates to beta-hydroxyacyl-ACP products, the first reductive step in the elongation cycle of fatty acid biosynthesis.</text>
</comment>
<dbReference type="FunFam" id="3.40.50.720:FF:000037">
    <property type="entry name" value="3-oxoacyl-[acyl-carrier-protein] reductase FabG"/>
    <property type="match status" value="1"/>
</dbReference>
<keyword evidence="6 13" id="KW-0521">NADP</keyword>
<evidence type="ECO:0000313" key="16">
    <source>
        <dbReference type="EMBL" id="HIZ07211.1"/>
    </source>
</evidence>
<evidence type="ECO:0000256" key="5">
    <source>
        <dbReference type="ARBA" id="ARBA00022832"/>
    </source>
</evidence>
<dbReference type="NCBIfam" id="NF004198">
    <property type="entry name" value="PRK05653.1-3"/>
    <property type="match status" value="1"/>
</dbReference>
<evidence type="ECO:0000256" key="7">
    <source>
        <dbReference type="ARBA" id="ARBA00023002"/>
    </source>
</evidence>
<evidence type="ECO:0000256" key="8">
    <source>
        <dbReference type="ARBA" id="ARBA00023098"/>
    </source>
</evidence>
<keyword evidence="5 14" id="KW-0276">Fatty acid metabolism</keyword>